<dbReference type="GO" id="GO:0006796">
    <property type="term" value="P:phosphate-containing compound metabolic process"/>
    <property type="evidence" value="ECO:0007669"/>
    <property type="project" value="InterPro"/>
</dbReference>
<accession>A0A2G9YYW9</accession>
<evidence type="ECO:0000256" key="4">
    <source>
        <dbReference type="ARBA" id="ARBA00022801"/>
    </source>
</evidence>
<reference evidence="6 7" key="1">
    <citation type="submission" date="2017-09" db="EMBL/GenBank/DDBJ databases">
        <title>Depth-based differentiation of microbial function through sediment-hosted aquifers and enrichment of novel symbionts in the deep terrestrial subsurface.</title>
        <authorList>
            <person name="Probst A.J."/>
            <person name="Ladd B."/>
            <person name="Jarett J.K."/>
            <person name="Geller-Mcgrath D.E."/>
            <person name="Sieber C.M."/>
            <person name="Emerson J.B."/>
            <person name="Anantharaman K."/>
            <person name="Thomas B.C."/>
            <person name="Malmstrom R."/>
            <person name="Stieglmeier M."/>
            <person name="Klingl A."/>
            <person name="Woyke T."/>
            <person name="Ryan C.M."/>
            <person name="Banfield J.F."/>
        </authorList>
    </citation>
    <scope>NUCLEOTIDE SEQUENCE [LARGE SCALE GENOMIC DNA]</scope>
    <source>
        <strain evidence="6">CG23_combo_of_CG06-09_8_20_14_all_38_19</strain>
    </source>
</reference>
<dbReference type="GO" id="GO:0005737">
    <property type="term" value="C:cytoplasm"/>
    <property type="evidence" value="ECO:0007669"/>
    <property type="project" value="InterPro"/>
</dbReference>
<dbReference type="EC" id="3.6.1.1" evidence="2"/>
<evidence type="ECO:0000313" key="7">
    <source>
        <dbReference type="Proteomes" id="UP000230273"/>
    </source>
</evidence>
<gene>
    <name evidence="6" type="ORF">COX36_00710</name>
</gene>
<dbReference type="Gene3D" id="3.90.80.10">
    <property type="entry name" value="Inorganic pyrophosphatase"/>
    <property type="match status" value="1"/>
</dbReference>
<protein>
    <recommendedName>
        <fullName evidence="2">inorganic diphosphatase</fullName>
        <ecNumber evidence="2">3.6.1.1</ecNumber>
    </recommendedName>
</protein>
<dbReference type="AlphaFoldDB" id="A0A2G9YYW9"/>
<dbReference type="EMBL" id="PCRP01000011">
    <property type="protein sequence ID" value="PIP23923.1"/>
    <property type="molecule type" value="Genomic_DNA"/>
</dbReference>
<dbReference type="PANTHER" id="PTHR10286">
    <property type="entry name" value="INORGANIC PYROPHOSPHATASE"/>
    <property type="match status" value="1"/>
</dbReference>
<keyword evidence="5" id="KW-0460">Magnesium</keyword>
<comment type="caution">
    <text evidence="6">The sequence shown here is derived from an EMBL/GenBank/DDBJ whole genome shotgun (WGS) entry which is preliminary data.</text>
</comment>
<evidence type="ECO:0000313" key="6">
    <source>
        <dbReference type="EMBL" id="PIP23923.1"/>
    </source>
</evidence>
<dbReference type="GO" id="GO:0000287">
    <property type="term" value="F:magnesium ion binding"/>
    <property type="evidence" value="ECO:0007669"/>
    <property type="project" value="InterPro"/>
</dbReference>
<evidence type="ECO:0000256" key="5">
    <source>
        <dbReference type="ARBA" id="ARBA00022842"/>
    </source>
</evidence>
<keyword evidence="3" id="KW-0479">Metal-binding</keyword>
<evidence type="ECO:0000256" key="2">
    <source>
        <dbReference type="ARBA" id="ARBA00012146"/>
    </source>
</evidence>
<evidence type="ECO:0000256" key="1">
    <source>
        <dbReference type="ARBA" id="ARBA00001946"/>
    </source>
</evidence>
<organism evidence="6 7">
    <name type="scientific">Candidatus Nealsonbacteria bacterium CG23_combo_of_CG06-09_8_20_14_all_38_19</name>
    <dbReference type="NCBI Taxonomy" id="1974721"/>
    <lineage>
        <taxon>Bacteria</taxon>
        <taxon>Candidatus Nealsoniibacteriota</taxon>
    </lineage>
</organism>
<sequence>MNYKNIPFGDFEKFNVIIEIPKGSENKYEYDEKLDAVKLQWVFKKGFGFPFDYGFIPQTLAEDNDEVDVFVIAEHSFYPNIVVECKPIGMIDVLDRGEKDNKIIAIPLADPDYSKYESLNDLFFDYKKVFKDFFKELGIQKDKKIEITGFSDKTAAIEYIKESLEKPQ</sequence>
<name>A0A2G9YYW9_9BACT</name>
<keyword evidence="4" id="KW-0378">Hydrolase</keyword>
<dbReference type="SUPFAM" id="SSF50324">
    <property type="entry name" value="Inorganic pyrophosphatase"/>
    <property type="match status" value="1"/>
</dbReference>
<dbReference type="InterPro" id="IPR036649">
    <property type="entry name" value="Pyrophosphatase_sf"/>
</dbReference>
<dbReference type="PROSITE" id="PS00387">
    <property type="entry name" value="PPASE"/>
    <property type="match status" value="1"/>
</dbReference>
<dbReference type="CDD" id="cd00412">
    <property type="entry name" value="pyrophosphatase"/>
    <property type="match status" value="1"/>
</dbReference>
<dbReference type="GO" id="GO:0004427">
    <property type="term" value="F:inorganic diphosphate phosphatase activity"/>
    <property type="evidence" value="ECO:0007669"/>
    <property type="project" value="UniProtKB-EC"/>
</dbReference>
<dbReference type="InterPro" id="IPR008162">
    <property type="entry name" value="Pyrophosphatase"/>
</dbReference>
<dbReference type="Proteomes" id="UP000230273">
    <property type="component" value="Unassembled WGS sequence"/>
</dbReference>
<proteinExistence type="predicted"/>
<evidence type="ECO:0000256" key="3">
    <source>
        <dbReference type="ARBA" id="ARBA00022723"/>
    </source>
</evidence>
<dbReference type="Pfam" id="PF00719">
    <property type="entry name" value="Pyrophosphatase"/>
    <property type="match status" value="1"/>
</dbReference>
<comment type="cofactor">
    <cofactor evidence="1">
        <name>Mg(2+)</name>
        <dbReference type="ChEBI" id="CHEBI:18420"/>
    </cofactor>
</comment>